<feature type="region of interest" description="Disordered" evidence="1">
    <location>
        <begin position="36"/>
        <end position="76"/>
    </location>
</feature>
<evidence type="ECO:0000313" key="4">
    <source>
        <dbReference type="Proteomes" id="UP000235672"/>
    </source>
</evidence>
<dbReference type="STRING" id="1745343.A0A2J6QC41"/>
<dbReference type="Proteomes" id="UP000235672">
    <property type="component" value="Unassembled WGS sequence"/>
</dbReference>
<keyword evidence="2" id="KW-0812">Transmembrane</keyword>
<keyword evidence="4" id="KW-1185">Reference proteome</keyword>
<accession>A0A2J6QC41</accession>
<sequence length="244" mass="27957">MPPTTSIPRFLLPQRGAIWRTRLSVPTSISLTIRSASNKKKNSTSKPLVLEKPSKFVPPSHPARLRKEAPRYPGPQLSDEEIARQTKKKYPNMMPPEGTFMHWFMMNKTIHMWITLGTLFALAGTVWITNFKRRSPFADMLPSWTQLFIHPIACTRTFLEVLKLDSERTTAETMERRKRKVEDVQKRAAYRKAHGMETDESFGGWTAKSDGQLLGPGMPIGDVEGEQTEQARPKKPLKKWLGIW</sequence>
<name>A0A2J6QC41_9HELO</name>
<organism evidence="3 4">
    <name type="scientific">Hyaloscypha hepaticicola</name>
    <dbReference type="NCBI Taxonomy" id="2082293"/>
    <lineage>
        <taxon>Eukaryota</taxon>
        <taxon>Fungi</taxon>
        <taxon>Dikarya</taxon>
        <taxon>Ascomycota</taxon>
        <taxon>Pezizomycotina</taxon>
        <taxon>Leotiomycetes</taxon>
        <taxon>Helotiales</taxon>
        <taxon>Hyaloscyphaceae</taxon>
        <taxon>Hyaloscypha</taxon>
    </lineage>
</organism>
<protein>
    <submittedName>
        <fullName evidence="3">Uncharacterized protein</fullName>
    </submittedName>
</protein>
<dbReference type="OrthoDB" id="5397827at2759"/>
<evidence type="ECO:0000256" key="1">
    <source>
        <dbReference type="SAM" id="MobiDB-lite"/>
    </source>
</evidence>
<proteinExistence type="predicted"/>
<feature type="transmembrane region" description="Helical" evidence="2">
    <location>
        <begin position="110"/>
        <end position="131"/>
    </location>
</feature>
<keyword evidence="2" id="KW-0472">Membrane</keyword>
<gene>
    <name evidence="3" type="ORF">NA56DRAFT_568375</name>
</gene>
<dbReference type="AlphaFoldDB" id="A0A2J6QC41"/>
<evidence type="ECO:0000313" key="3">
    <source>
        <dbReference type="EMBL" id="PMD23827.1"/>
    </source>
</evidence>
<dbReference type="EMBL" id="KZ613474">
    <property type="protein sequence ID" value="PMD23827.1"/>
    <property type="molecule type" value="Genomic_DNA"/>
</dbReference>
<keyword evidence="2" id="KW-1133">Transmembrane helix</keyword>
<reference evidence="3 4" key="1">
    <citation type="submission" date="2016-05" db="EMBL/GenBank/DDBJ databases">
        <title>A degradative enzymes factory behind the ericoid mycorrhizal symbiosis.</title>
        <authorList>
            <consortium name="DOE Joint Genome Institute"/>
            <person name="Martino E."/>
            <person name="Morin E."/>
            <person name="Grelet G."/>
            <person name="Kuo A."/>
            <person name="Kohler A."/>
            <person name="Daghino S."/>
            <person name="Barry K."/>
            <person name="Choi C."/>
            <person name="Cichocki N."/>
            <person name="Clum A."/>
            <person name="Copeland A."/>
            <person name="Hainaut M."/>
            <person name="Haridas S."/>
            <person name="Labutti K."/>
            <person name="Lindquist E."/>
            <person name="Lipzen A."/>
            <person name="Khouja H.-R."/>
            <person name="Murat C."/>
            <person name="Ohm R."/>
            <person name="Olson A."/>
            <person name="Spatafora J."/>
            <person name="Veneault-Fourrey C."/>
            <person name="Henrissat B."/>
            <person name="Grigoriev I."/>
            <person name="Martin F."/>
            <person name="Perotto S."/>
        </authorList>
    </citation>
    <scope>NUCLEOTIDE SEQUENCE [LARGE SCALE GENOMIC DNA]</scope>
    <source>
        <strain evidence="3 4">UAMH 7357</strain>
    </source>
</reference>
<evidence type="ECO:0000256" key="2">
    <source>
        <dbReference type="SAM" id="Phobius"/>
    </source>
</evidence>